<dbReference type="Proteomes" id="UP000801492">
    <property type="component" value="Unassembled WGS sequence"/>
</dbReference>
<dbReference type="EMBL" id="VTPC01008789">
    <property type="protein sequence ID" value="KAF2892350.1"/>
    <property type="molecule type" value="Genomic_DNA"/>
</dbReference>
<accession>A0A8K0G5F5</accession>
<sequence>MKNSEDLHKRVYDMLGHEEKCYVIKHFKEENILTSTIYDIIKRYENGIPFHEKPRPGRPSCLSTREQKNICNAEHKIGASQRKLARKLDVL</sequence>
<evidence type="ECO:0008006" key="3">
    <source>
        <dbReference type="Google" id="ProtNLM"/>
    </source>
</evidence>
<reference evidence="1" key="1">
    <citation type="submission" date="2019-08" db="EMBL/GenBank/DDBJ databases">
        <title>The genome of the North American firefly Photinus pyralis.</title>
        <authorList>
            <consortium name="Photinus pyralis genome working group"/>
            <person name="Fallon T.R."/>
            <person name="Sander Lower S.E."/>
            <person name="Weng J.-K."/>
        </authorList>
    </citation>
    <scope>NUCLEOTIDE SEQUENCE</scope>
    <source>
        <strain evidence="1">TRF0915ILg1</strain>
        <tissue evidence="1">Whole body</tissue>
    </source>
</reference>
<gene>
    <name evidence="1" type="ORF">ILUMI_13826</name>
</gene>
<proteinExistence type="predicted"/>
<keyword evidence="2" id="KW-1185">Reference proteome</keyword>
<name>A0A8K0G5F5_IGNLU</name>
<evidence type="ECO:0000313" key="1">
    <source>
        <dbReference type="EMBL" id="KAF2892350.1"/>
    </source>
</evidence>
<dbReference type="OrthoDB" id="10060448at2759"/>
<comment type="caution">
    <text evidence="1">The sequence shown here is derived from an EMBL/GenBank/DDBJ whole genome shotgun (WGS) entry which is preliminary data.</text>
</comment>
<evidence type="ECO:0000313" key="2">
    <source>
        <dbReference type="Proteomes" id="UP000801492"/>
    </source>
</evidence>
<organism evidence="1 2">
    <name type="scientific">Ignelater luminosus</name>
    <name type="common">Cucubano</name>
    <name type="synonym">Pyrophorus luminosus</name>
    <dbReference type="NCBI Taxonomy" id="2038154"/>
    <lineage>
        <taxon>Eukaryota</taxon>
        <taxon>Metazoa</taxon>
        <taxon>Ecdysozoa</taxon>
        <taxon>Arthropoda</taxon>
        <taxon>Hexapoda</taxon>
        <taxon>Insecta</taxon>
        <taxon>Pterygota</taxon>
        <taxon>Neoptera</taxon>
        <taxon>Endopterygota</taxon>
        <taxon>Coleoptera</taxon>
        <taxon>Polyphaga</taxon>
        <taxon>Elateriformia</taxon>
        <taxon>Elateroidea</taxon>
        <taxon>Elateridae</taxon>
        <taxon>Agrypninae</taxon>
        <taxon>Pyrophorini</taxon>
        <taxon>Ignelater</taxon>
    </lineage>
</organism>
<protein>
    <recommendedName>
        <fullName evidence="3">Transposase</fullName>
    </recommendedName>
</protein>
<dbReference type="AlphaFoldDB" id="A0A8K0G5F5"/>